<feature type="transmembrane region" description="Helical" evidence="1">
    <location>
        <begin position="86"/>
        <end position="108"/>
    </location>
</feature>
<sequence length="384" mass="44380">MEIIDLIIKKLHQHVLSQEEDRFFNAWIQKSETNRNFFIKLEQLKNQNEVIAEISTVHPELAWQKVIRKYEKETKRNQRQLTAKRFLRYAAVFIGALFLGYAVDVFVLTKPSIMEPSNEITLESENGNIQILSSNTVYGIKDANGRVLGVKSESKLDFRGIKYVDKLIYNTLTIPYGKKFVITLSDGSVVHLNSGSVFKFPIKFINGYKREVKLIGEGYFEVTKDKKHPFIVETSQMNVTVLGTKFNVSAYSEDSSITTVLVEGSVSISSNLEITKEVVRLVPGDLASWWIKKSKIKRRQVDTDIYTSWIDGRIVFKNQKFENIIKKLERHYDVKIKNNYNELNQELFTATFDVETIEEALNSFAENKNFNFQMKDKSITINQP</sequence>
<organism evidence="4 5">
    <name type="scientific">Flavobacterium flevense</name>
    <dbReference type="NCBI Taxonomy" id="983"/>
    <lineage>
        <taxon>Bacteria</taxon>
        <taxon>Pseudomonadati</taxon>
        <taxon>Bacteroidota</taxon>
        <taxon>Flavobacteriia</taxon>
        <taxon>Flavobacteriales</taxon>
        <taxon>Flavobacteriaceae</taxon>
        <taxon>Flavobacterium</taxon>
    </lineage>
</organism>
<keyword evidence="1" id="KW-0812">Transmembrane</keyword>
<keyword evidence="1" id="KW-0472">Membrane</keyword>
<feature type="domain" description="Protein FecR C-terminal" evidence="3">
    <location>
        <begin position="313"/>
        <end position="381"/>
    </location>
</feature>
<dbReference type="Pfam" id="PF04773">
    <property type="entry name" value="FecR"/>
    <property type="match status" value="1"/>
</dbReference>
<dbReference type="PANTHER" id="PTHR30273">
    <property type="entry name" value="PERIPLASMIC SIGNAL SENSOR AND SIGMA FACTOR ACTIVATOR FECR-RELATED"/>
    <property type="match status" value="1"/>
</dbReference>
<dbReference type="Pfam" id="PF16344">
    <property type="entry name" value="FecR_C"/>
    <property type="match status" value="1"/>
</dbReference>
<dbReference type="GO" id="GO:0016989">
    <property type="term" value="F:sigma factor antagonist activity"/>
    <property type="evidence" value="ECO:0007669"/>
    <property type="project" value="TreeGrafter"/>
</dbReference>
<evidence type="ECO:0000313" key="4">
    <source>
        <dbReference type="EMBL" id="GEC72501.1"/>
    </source>
</evidence>
<dbReference type="FunFam" id="2.60.120.1440:FF:000001">
    <property type="entry name" value="Putative anti-sigma factor"/>
    <property type="match status" value="1"/>
</dbReference>
<dbReference type="Gene3D" id="3.55.50.30">
    <property type="match status" value="1"/>
</dbReference>
<evidence type="ECO:0000259" key="3">
    <source>
        <dbReference type="Pfam" id="PF16344"/>
    </source>
</evidence>
<protein>
    <recommendedName>
        <fullName evidence="6">Iron dicitrate transporter FecR</fullName>
    </recommendedName>
</protein>
<gene>
    <name evidence="4" type="ORF">FFL01_20400</name>
</gene>
<evidence type="ECO:0000256" key="1">
    <source>
        <dbReference type="SAM" id="Phobius"/>
    </source>
</evidence>
<dbReference type="InterPro" id="IPR012373">
    <property type="entry name" value="Ferrdict_sens_TM"/>
</dbReference>
<dbReference type="PIRSF" id="PIRSF018266">
    <property type="entry name" value="FecR"/>
    <property type="match status" value="1"/>
</dbReference>
<dbReference type="InterPro" id="IPR006860">
    <property type="entry name" value="FecR"/>
</dbReference>
<evidence type="ECO:0008006" key="6">
    <source>
        <dbReference type="Google" id="ProtNLM"/>
    </source>
</evidence>
<evidence type="ECO:0000259" key="2">
    <source>
        <dbReference type="Pfam" id="PF04773"/>
    </source>
</evidence>
<reference evidence="4 5" key="1">
    <citation type="submission" date="2019-06" db="EMBL/GenBank/DDBJ databases">
        <title>Whole genome shotgun sequence of Flavobacterium flevense NBRC 14960.</title>
        <authorList>
            <person name="Hosoyama A."/>
            <person name="Uohara A."/>
            <person name="Ohji S."/>
            <person name="Ichikawa N."/>
        </authorList>
    </citation>
    <scope>NUCLEOTIDE SEQUENCE [LARGE SCALE GENOMIC DNA]</scope>
    <source>
        <strain evidence="4 5">NBRC 14960</strain>
    </source>
</reference>
<dbReference type="EMBL" id="BJNP01000020">
    <property type="protein sequence ID" value="GEC72501.1"/>
    <property type="molecule type" value="Genomic_DNA"/>
</dbReference>
<dbReference type="RefSeq" id="WP_073246991.1">
    <property type="nucleotide sequence ID" value="NZ_BJNP01000020.1"/>
</dbReference>
<name>A0A4Y4AW86_9FLAO</name>
<keyword evidence="5" id="KW-1185">Reference proteome</keyword>
<dbReference type="PANTHER" id="PTHR30273:SF2">
    <property type="entry name" value="PROTEIN FECR"/>
    <property type="match status" value="1"/>
</dbReference>
<evidence type="ECO:0000313" key="5">
    <source>
        <dbReference type="Proteomes" id="UP000316775"/>
    </source>
</evidence>
<dbReference type="STRING" id="983.SAMN05443543_11314"/>
<dbReference type="AlphaFoldDB" id="A0A4Y4AW86"/>
<dbReference type="InterPro" id="IPR032508">
    <property type="entry name" value="FecR_C"/>
</dbReference>
<feature type="domain" description="FecR protein" evidence="2">
    <location>
        <begin position="176"/>
        <end position="266"/>
    </location>
</feature>
<accession>A0A4Y4AW86</accession>
<dbReference type="Proteomes" id="UP000316775">
    <property type="component" value="Unassembled WGS sequence"/>
</dbReference>
<comment type="caution">
    <text evidence="4">The sequence shown here is derived from an EMBL/GenBank/DDBJ whole genome shotgun (WGS) entry which is preliminary data.</text>
</comment>
<keyword evidence="1" id="KW-1133">Transmembrane helix</keyword>
<dbReference type="OrthoDB" id="651134at2"/>
<dbReference type="Gene3D" id="2.60.120.1440">
    <property type="match status" value="1"/>
</dbReference>
<proteinExistence type="predicted"/>